<accession>A0ABR7U543</accession>
<name>A0ABR7U543_9BRAD</name>
<dbReference type="Proteomes" id="UP000639516">
    <property type="component" value="Unassembled WGS sequence"/>
</dbReference>
<evidence type="ECO:0000313" key="7">
    <source>
        <dbReference type="Proteomes" id="UP000639516"/>
    </source>
</evidence>
<evidence type="ECO:0000313" key="6">
    <source>
        <dbReference type="EMBL" id="MBC9978539.1"/>
    </source>
</evidence>
<feature type="domain" description="6-phosphogluconate dehydrogenase NADP-binding" evidence="4">
    <location>
        <begin position="4"/>
        <end position="164"/>
    </location>
</feature>
<keyword evidence="2" id="KW-0520">NAD</keyword>
<keyword evidence="3" id="KW-0732">Signal</keyword>
<evidence type="ECO:0000256" key="1">
    <source>
        <dbReference type="ARBA" id="ARBA00023002"/>
    </source>
</evidence>
<sequence>MTKNIAVLGLGAMGSRMAANLLKAGHAVTVWNRTPQAAAALVTRGANQARTPKEAADGADVIISMVRDDAASRDVWLALDGGALAGMGSGAIAIESSTVTPGWIRELGAIAGEKRKAFLEAPVVGSRPQAEAGQLIYLVGGDEAVLEQARPVLSAMGSTINHLGPIGSGALVKLCTNALLGVQVTVLAELIGLLTNSGIDTARAIQAIGATAAWSPAANHLSGSMLAGNFTPQFPIELIEKDLNYAVSAAGSPEAAPTIAAALGVFGKAIAKGFGDENMTGVVRMFVKAR</sequence>
<dbReference type="InterPro" id="IPR036291">
    <property type="entry name" value="NAD(P)-bd_dom_sf"/>
</dbReference>
<dbReference type="Gene3D" id="1.10.1040.10">
    <property type="entry name" value="N-(1-d-carboxylethyl)-l-norvaline Dehydrogenase, domain 2"/>
    <property type="match status" value="1"/>
</dbReference>
<dbReference type="PANTHER" id="PTHR43580:SF2">
    <property type="entry name" value="CYTOKINE-LIKE NUCLEAR FACTOR N-PAC"/>
    <property type="match status" value="1"/>
</dbReference>
<dbReference type="PROSITE" id="PS00895">
    <property type="entry name" value="3_HYDROXYISOBUT_DH"/>
    <property type="match status" value="1"/>
</dbReference>
<dbReference type="SUPFAM" id="SSF48179">
    <property type="entry name" value="6-phosphogluconate dehydrogenase C-terminal domain-like"/>
    <property type="match status" value="1"/>
</dbReference>
<organism evidence="6 7">
    <name type="scientific">Bradyrhizobium campsiandrae</name>
    <dbReference type="NCBI Taxonomy" id="1729892"/>
    <lineage>
        <taxon>Bacteria</taxon>
        <taxon>Pseudomonadati</taxon>
        <taxon>Pseudomonadota</taxon>
        <taxon>Alphaproteobacteria</taxon>
        <taxon>Hyphomicrobiales</taxon>
        <taxon>Nitrobacteraceae</taxon>
        <taxon>Bradyrhizobium</taxon>
    </lineage>
</organism>
<feature type="signal peptide" evidence="3">
    <location>
        <begin position="1"/>
        <end position="18"/>
    </location>
</feature>
<evidence type="ECO:0000259" key="5">
    <source>
        <dbReference type="Pfam" id="PF14833"/>
    </source>
</evidence>
<dbReference type="SUPFAM" id="SSF51735">
    <property type="entry name" value="NAD(P)-binding Rossmann-fold domains"/>
    <property type="match status" value="1"/>
</dbReference>
<dbReference type="InterPro" id="IPR013328">
    <property type="entry name" value="6PGD_dom2"/>
</dbReference>
<evidence type="ECO:0000256" key="2">
    <source>
        <dbReference type="ARBA" id="ARBA00023027"/>
    </source>
</evidence>
<dbReference type="RefSeq" id="WP_188102658.1">
    <property type="nucleotide sequence ID" value="NZ_JAANIH010000028.1"/>
</dbReference>
<dbReference type="PIRSF" id="PIRSF000103">
    <property type="entry name" value="HIBADH"/>
    <property type="match status" value="1"/>
</dbReference>
<evidence type="ECO:0000259" key="4">
    <source>
        <dbReference type="Pfam" id="PF03446"/>
    </source>
</evidence>
<dbReference type="InterPro" id="IPR051265">
    <property type="entry name" value="HIBADH-related_NP60_sf"/>
</dbReference>
<reference evidence="6 7" key="1">
    <citation type="journal article" date="2020" name="Arch. Microbiol.">
        <title>Bradyrhizobium campsiandrae sp. nov., a nitrogen-fixing bacterial strain isolated from a native leguminous tree from the Amazon adapted to flooded conditions.</title>
        <authorList>
            <person name="Cabral Michel D."/>
            <person name="Martins da Costa E."/>
            <person name="Azarias Guimaraes A."/>
            <person name="Soares de Carvalho T."/>
            <person name="Santos de Castro Caputo P."/>
            <person name="Willems A."/>
            <person name="de Souza Moreira F.M."/>
        </authorList>
    </citation>
    <scope>NUCLEOTIDE SEQUENCE [LARGE SCALE GENOMIC DNA]</scope>
    <source>
        <strain evidence="7">INPA 384B</strain>
    </source>
</reference>
<evidence type="ECO:0000256" key="3">
    <source>
        <dbReference type="SAM" id="SignalP"/>
    </source>
</evidence>
<feature type="chain" id="PRO_5047405896" evidence="3">
    <location>
        <begin position="19"/>
        <end position="290"/>
    </location>
</feature>
<keyword evidence="1" id="KW-0560">Oxidoreductase</keyword>
<dbReference type="Gene3D" id="3.40.50.720">
    <property type="entry name" value="NAD(P)-binding Rossmann-like Domain"/>
    <property type="match status" value="1"/>
</dbReference>
<dbReference type="Pfam" id="PF14833">
    <property type="entry name" value="NAD_binding_11"/>
    <property type="match status" value="1"/>
</dbReference>
<gene>
    <name evidence="6" type="ORF">HA482_09955</name>
</gene>
<dbReference type="InterPro" id="IPR006115">
    <property type="entry name" value="6PGDH_NADP-bd"/>
</dbReference>
<dbReference type="Pfam" id="PF03446">
    <property type="entry name" value="NAD_binding_2"/>
    <property type="match status" value="1"/>
</dbReference>
<feature type="domain" description="3-hydroxyisobutyrate dehydrogenase-like NAD-binding" evidence="5">
    <location>
        <begin position="167"/>
        <end position="285"/>
    </location>
</feature>
<protein>
    <submittedName>
        <fullName evidence="6">NAD(P)-dependent oxidoreductase</fullName>
    </submittedName>
</protein>
<comment type="caution">
    <text evidence="6">The sequence shown here is derived from an EMBL/GenBank/DDBJ whole genome shotgun (WGS) entry which is preliminary data.</text>
</comment>
<dbReference type="InterPro" id="IPR002204">
    <property type="entry name" value="3-OH-isobutyrate_DH-rel_CS"/>
</dbReference>
<dbReference type="InterPro" id="IPR029154">
    <property type="entry name" value="HIBADH-like_NADP-bd"/>
</dbReference>
<dbReference type="EMBL" id="JAATTO010000012">
    <property type="protein sequence ID" value="MBC9978539.1"/>
    <property type="molecule type" value="Genomic_DNA"/>
</dbReference>
<dbReference type="InterPro" id="IPR015815">
    <property type="entry name" value="HIBADH-related"/>
</dbReference>
<dbReference type="PANTHER" id="PTHR43580">
    <property type="entry name" value="OXIDOREDUCTASE GLYR1-RELATED"/>
    <property type="match status" value="1"/>
</dbReference>
<keyword evidence="7" id="KW-1185">Reference proteome</keyword>
<dbReference type="InterPro" id="IPR008927">
    <property type="entry name" value="6-PGluconate_DH-like_C_sf"/>
</dbReference>
<proteinExistence type="predicted"/>